<dbReference type="PROSITE" id="PS00141">
    <property type="entry name" value="ASP_PROTEASE"/>
    <property type="match status" value="1"/>
</dbReference>
<gene>
    <name evidence="7" type="ORF">BCR33DRAFT_718819</name>
</gene>
<evidence type="ECO:0000313" key="8">
    <source>
        <dbReference type="Proteomes" id="UP000193642"/>
    </source>
</evidence>
<evidence type="ECO:0000259" key="6">
    <source>
        <dbReference type="PROSITE" id="PS51767"/>
    </source>
</evidence>
<dbReference type="STRING" id="329046.A0A1Y2C3V2"/>
<evidence type="ECO:0000256" key="3">
    <source>
        <dbReference type="PIRSR" id="PIRSR601461-2"/>
    </source>
</evidence>
<dbReference type="InterPro" id="IPR021109">
    <property type="entry name" value="Peptidase_aspartic_dom_sf"/>
</dbReference>
<feature type="disulfide bond" evidence="3">
    <location>
        <begin position="302"/>
        <end position="324"/>
    </location>
</feature>
<keyword evidence="4" id="KW-0378">Hydrolase</keyword>
<evidence type="ECO:0000256" key="2">
    <source>
        <dbReference type="ARBA" id="ARBA00022750"/>
    </source>
</evidence>
<evidence type="ECO:0000256" key="4">
    <source>
        <dbReference type="RuleBase" id="RU000454"/>
    </source>
</evidence>
<name>A0A1Y2C3V2_9FUNG</name>
<dbReference type="GO" id="GO:0006508">
    <property type="term" value="P:proteolysis"/>
    <property type="evidence" value="ECO:0007669"/>
    <property type="project" value="UniProtKB-KW"/>
</dbReference>
<dbReference type="Pfam" id="PF00026">
    <property type="entry name" value="Asp"/>
    <property type="match status" value="1"/>
</dbReference>
<dbReference type="InterPro" id="IPR033121">
    <property type="entry name" value="PEPTIDASE_A1"/>
</dbReference>
<dbReference type="PRINTS" id="PR00792">
    <property type="entry name" value="PEPSIN"/>
</dbReference>
<organism evidence="7 8">
    <name type="scientific">Rhizoclosmatium globosum</name>
    <dbReference type="NCBI Taxonomy" id="329046"/>
    <lineage>
        <taxon>Eukaryota</taxon>
        <taxon>Fungi</taxon>
        <taxon>Fungi incertae sedis</taxon>
        <taxon>Chytridiomycota</taxon>
        <taxon>Chytridiomycota incertae sedis</taxon>
        <taxon>Chytridiomycetes</taxon>
        <taxon>Chytridiales</taxon>
        <taxon>Chytriomycetaceae</taxon>
        <taxon>Rhizoclosmatium</taxon>
    </lineage>
</organism>
<keyword evidence="5" id="KW-0732">Signal</keyword>
<dbReference type="InterPro" id="IPR001969">
    <property type="entry name" value="Aspartic_peptidase_AS"/>
</dbReference>
<keyword evidence="3" id="KW-1015">Disulfide bond</keyword>
<dbReference type="PROSITE" id="PS51767">
    <property type="entry name" value="PEPTIDASE_A1"/>
    <property type="match status" value="1"/>
</dbReference>
<dbReference type="PANTHER" id="PTHR47966:SF51">
    <property type="entry name" value="BETA-SITE APP-CLEAVING ENZYME, ISOFORM A-RELATED"/>
    <property type="match status" value="1"/>
</dbReference>
<dbReference type="OrthoDB" id="2149309at2759"/>
<keyword evidence="2 4" id="KW-0064">Aspartyl protease</keyword>
<dbReference type="EMBL" id="MCGO01000031">
    <property type="protein sequence ID" value="ORY41681.1"/>
    <property type="molecule type" value="Genomic_DNA"/>
</dbReference>
<feature type="signal peptide" evidence="5">
    <location>
        <begin position="1"/>
        <end position="25"/>
    </location>
</feature>
<proteinExistence type="inferred from homology"/>
<evidence type="ECO:0000313" key="7">
    <source>
        <dbReference type="EMBL" id="ORY41681.1"/>
    </source>
</evidence>
<evidence type="ECO:0000256" key="5">
    <source>
        <dbReference type="SAM" id="SignalP"/>
    </source>
</evidence>
<dbReference type="Proteomes" id="UP000193642">
    <property type="component" value="Unassembled WGS sequence"/>
</dbReference>
<dbReference type="GO" id="GO:0004190">
    <property type="term" value="F:aspartic-type endopeptidase activity"/>
    <property type="evidence" value="ECO:0007669"/>
    <property type="project" value="UniProtKB-KW"/>
</dbReference>
<dbReference type="PANTHER" id="PTHR47966">
    <property type="entry name" value="BETA-SITE APP-CLEAVING ENZYME, ISOFORM A-RELATED"/>
    <property type="match status" value="1"/>
</dbReference>
<dbReference type="CDD" id="cd05471">
    <property type="entry name" value="pepsin_like"/>
    <property type="match status" value="1"/>
</dbReference>
<reference evidence="7 8" key="1">
    <citation type="submission" date="2016-07" db="EMBL/GenBank/DDBJ databases">
        <title>Pervasive Adenine N6-methylation of Active Genes in Fungi.</title>
        <authorList>
            <consortium name="DOE Joint Genome Institute"/>
            <person name="Mondo S.J."/>
            <person name="Dannebaum R.O."/>
            <person name="Kuo R.C."/>
            <person name="Labutti K."/>
            <person name="Haridas S."/>
            <person name="Kuo A."/>
            <person name="Salamov A."/>
            <person name="Ahrendt S.R."/>
            <person name="Lipzen A."/>
            <person name="Sullivan W."/>
            <person name="Andreopoulos W.B."/>
            <person name="Clum A."/>
            <person name="Lindquist E."/>
            <person name="Daum C."/>
            <person name="Ramamoorthy G.K."/>
            <person name="Gryganskyi A."/>
            <person name="Culley D."/>
            <person name="Magnuson J.K."/>
            <person name="James T.Y."/>
            <person name="O'Malley M.A."/>
            <person name="Stajich J.E."/>
            <person name="Spatafora J.W."/>
            <person name="Visel A."/>
            <person name="Grigoriev I.V."/>
        </authorList>
    </citation>
    <scope>NUCLEOTIDE SEQUENCE [LARGE SCALE GENOMIC DNA]</scope>
    <source>
        <strain evidence="7 8">JEL800</strain>
    </source>
</reference>
<accession>A0A1Y2C3V2</accession>
<feature type="domain" description="Peptidase A1" evidence="6">
    <location>
        <begin position="70"/>
        <end position="365"/>
    </location>
</feature>
<dbReference type="InterPro" id="IPR034164">
    <property type="entry name" value="Pepsin-like_dom"/>
</dbReference>
<feature type="chain" id="PRO_5013096040" evidence="5">
    <location>
        <begin position="26"/>
        <end position="373"/>
    </location>
</feature>
<dbReference type="AlphaFoldDB" id="A0A1Y2C3V2"/>
<comment type="similarity">
    <text evidence="1 4">Belongs to the peptidase A1 family.</text>
</comment>
<evidence type="ECO:0000256" key="1">
    <source>
        <dbReference type="ARBA" id="ARBA00007447"/>
    </source>
</evidence>
<comment type="caution">
    <text evidence="7">The sequence shown here is derived from an EMBL/GenBank/DDBJ whole genome shotgun (WGS) entry which is preliminary data.</text>
</comment>
<dbReference type="InterPro" id="IPR001461">
    <property type="entry name" value="Aspartic_peptidase_A1"/>
</dbReference>
<dbReference type="SUPFAM" id="SSF50630">
    <property type="entry name" value="Acid proteases"/>
    <property type="match status" value="1"/>
</dbReference>
<protein>
    <submittedName>
        <fullName evidence="7">Acid protease</fullName>
    </submittedName>
</protein>
<keyword evidence="8" id="KW-1185">Reference proteome</keyword>
<dbReference type="Gene3D" id="2.40.70.10">
    <property type="entry name" value="Acid Proteases"/>
    <property type="match status" value="2"/>
</dbReference>
<keyword evidence="4 7" id="KW-0645">Protease</keyword>
<sequence length="373" mass="39878">MHLTTLTTLALFLVLVQVQIQATSAKTTIRIRRKSGVVRLPSHSLVAANKRHGLGLDLPSLVDLVNHGDFLFSARVSVADQHFDVDLDTGSSDLWLRGPNCKAWDGSCGSHTPAINTTVDSLKPTGESFSAHYGSGSVAGQVYSGPVSLANISTTLKFGVSTRERGFKTSPAGLWGLAFPALNQIEGGNFVDSAGVHSFSFYFSDSRDKEEGELTVNGMDSSRIQGDLFWVPITSRSYYQFTPTQGSFRINDKVIPIPEGSSAISDTGTSLMLVPNDISDSINAAIGARPFDAPSGLHVIDCNILKTGPSILQYVLDAGVAGLCVSGISRIGELGKHGINYIFGDTFLRAAYTVHDLVNNRIGFAQSVHHPLP</sequence>